<organism evidence="8">
    <name type="scientific">Notodromas monacha</name>
    <dbReference type="NCBI Taxonomy" id="399045"/>
    <lineage>
        <taxon>Eukaryota</taxon>
        <taxon>Metazoa</taxon>
        <taxon>Ecdysozoa</taxon>
        <taxon>Arthropoda</taxon>
        <taxon>Crustacea</taxon>
        <taxon>Oligostraca</taxon>
        <taxon>Ostracoda</taxon>
        <taxon>Podocopa</taxon>
        <taxon>Podocopida</taxon>
        <taxon>Cypridocopina</taxon>
        <taxon>Cypridoidea</taxon>
        <taxon>Cyprididae</taxon>
        <taxon>Notodromas</taxon>
    </lineage>
</organism>
<dbReference type="GO" id="GO:0005634">
    <property type="term" value="C:nucleus"/>
    <property type="evidence" value="ECO:0007669"/>
    <property type="project" value="TreeGrafter"/>
</dbReference>
<dbReference type="PANTHER" id="PTHR11139:SF68">
    <property type="entry name" value="DNA-DEPENDENT PROTEIN KINASE CATALYTIC SUBUNIT"/>
    <property type="match status" value="1"/>
</dbReference>
<dbReference type="OrthoDB" id="431717at2759"/>
<evidence type="ECO:0000256" key="4">
    <source>
        <dbReference type="ARBA" id="ARBA00022777"/>
    </source>
</evidence>
<dbReference type="Pfam" id="PF19704">
    <property type="entry name" value="DNAPKcs_CC5"/>
    <property type="match status" value="2"/>
</dbReference>
<reference evidence="8" key="1">
    <citation type="submission" date="2020-11" db="EMBL/GenBank/DDBJ databases">
        <authorList>
            <person name="Tran Van P."/>
        </authorList>
    </citation>
    <scope>NUCLEOTIDE SEQUENCE</scope>
</reference>
<dbReference type="SMART" id="SM00146">
    <property type="entry name" value="PI3Kc"/>
    <property type="match status" value="1"/>
</dbReference>
<evidence type="ECO:0000313" key="9">
    <source>
        <dbReference type="Proteomes" id="UP000678499"/>
    </source>
</evidence>
<evidence type="ECO:0000256" key="1">
    <source>
        <dbReference type="ARBA" id="ARBA00012513"/>
    </source>
</evidence>
<keyword evidence="3" id="KW-0547">Nucleotide-binding</keyword>
<evidence type="ECO:0000256" key="2">
    <source>
        <dbReference type="ARBA" id="ARBA00022679"/>
    </source>
</evidence>
<dbReference type="InterPro" id="IPR018936">
    <property type="entry name" value="PI3/4_kinase_CS"/>
</dbReference>
<accession>A0A7R9BRP4</accession>
<dbReference type="PANTHER" id="PTHR11139">
    <property type="entry name" value="ATAXIA TELANGIECTASIA MUTATED ATM -RELATED"/>
    <property type="match status" value="1"/>
</dbReference>
<sequence>PKEGDNSVSDTGIRALGAIVAHGVGLFSDGVNDENGILRKVAKFFVTRHDIPSLRTASEVTGVLLKSLSKMKTSDWNGTIGNVVRSFIDCIIGHVEKLAKDSVRFIRCAQNIHLHFPTIAGRFLNQLTFILPSLDVDSKATCLDLIATGIDVQSTYSNAGELDKYFLGKTVEADSLIKDNPSAFAWSIKLQDTMKLRSELFLAALRRGVADSDSFLRHKCLSFWSDKADQFHSIAGRLIDVLLAIHAAETESRLLPNVLYLVLQTTAQSPDYERSPFPRPLLNDAEYTPYAVVATARRMRGSAKPLFASVGRLSSRLGGSQASVFEATVMRSIRSGSVGEKRGGGEMVPSGSVNGHFDITPTQADGGMDWVTQQTFENPSFDGSQLPSYLTPASRRKTVKRTHDVAFKLPKAPGSSDGNTGNDSFKLIKRRFVKSEDVADRSLVFKKMEERRKVKEERESELKRIQRVEEVHLLKNYAAGPVPDIQMPYKDLVRPLQALAEARVDLVLKSSTLPHAPVVASICDVLWSVNGKIDVVSGQLVRCSNSTGEQFAAAAALEEALYDSLKEPEVCKGILNMIKVTDKFSDAVQSALAKNFADFKKYQKEILQGKGLVTKDEAGVLSSFSDHLDGVVAKTLFSAIISGIARETKMKDFLKKFGAGVDLVLKSSTLPHAPVVASICDVLWSVNGKIDVDSGQLVRCSNSTGEQFAAAAALEEALISKLPISWHFKEYDFEIDSPKTKTGKLIWLCLLELRQVSRLAKNFADFKKYQKEILQGKGLVTKDEAGVLSSFSDHCAVTTGSVAGLCKSRGNNLNWVWDVPEFLDRYLPMLFRTSLKKVLLQDGPESKLIGEFKILFDFVKDAENGPDSSERREILEVGFAFEMALIEFKHKNFVVARRLIDKRALGGLAAQWAVATSDRRERILDLHRLVDLKTILEICTEPDWKQLSLYKSLLLFYVKHVEKTFPKKLDDEAKKAKFRLAFQVAKVAGDGRNMEDFEKWRRRAEDFARGSAEKAEVRLLEIKRKLSDSELLPSDEDAFKKAVDSWISWDNVPDDSMYWDYRAFVAQFVASKILTKEEVFAAFAEDWWRNVGDAFGFTDTSSPRKILDGLLLCSWQQLKKCVDEKPDDVVALMRLLNFCHENLTQWRTDEIPLARSAMESLLRALKNESKDAWQMIPVGLQLLVNHANDTAAVFSENISGIPEWMFLHWIPQMTGMLNLVESAPLRPLLLTLVENYPKAVYFPLRCSAESWKFRCQFKDAECYEFCSRLMKLVADDVLEDLVTSLGFVSSASVVLQAFKDNIKRLWATKANIDEYLHLADDLEKFFFGPCEPHDESGLSLRGPYFDVAAKRMKVSDIISSVISWKDMNSTGLSLETEIKQLVKDIEKASDMDDSRKSPIALSEYSPWLAGVSFVGKGVEMPGQYVGFGAPDVQNFVTISSFGPRVETMTSLRAPKTVTIRGSDGNETKWLVKYGEDLRMDERIQKLFGIMNEVFEMECPFDPAGDAFRIETYAVIPLTQTWGMIQWVKDTVSLNEAIFRADNNREMLVNYRRAAEGKYGEFLRKFGSKEEDIMVRCRNMYLKEPMDPDMCEEFFQVLSTLPSCMLRDMARSSASSFYLLKRRFAVSWAVMSVCHWVLGIGDRHLGNTLISTRNGSAVGIDFGRSFGYGVIHQSVPELVPFRLTPRILGVLAPYGVEGKFKSTMISTLTALRKHQKVLLATMSVFVWEPSLDWARNNAIFSKDEIESSGESEKAWYPEKIKGFVRDKLNGANPASITRQELLMGKHNKENCAAYCKVLFRKSALRNAYPSSGLSAEEQVDCLIDQATDISILARIFSGWSPHV</sequence>
<dbReference type="InterPro" id="IPR000403">
    <property type="entry name" value="PI3/4_kinase_cat_dom"/>
</dbReference>
<dbReference type="GO" id="GO:0008630">
    <property type="term" value="P:intrinsic apoptotic signaling pathway in response to DNA damage"/>
    <property type="evidence" value="ECO:0007669"/>
    <property type="project" value="TreeGrafter"/>
</dbReference>
<dbReference type="EMBL" id="CAJPEX010002059">
    <property type="protein sequence ID" value="CAG0920446.1"/>
    <property type="molecule type" value="Genomic_DNA"/>
</dbReference>
<dbReference type="Proteomes" id="UP000678499">
    <property type="component" value="Unassembled WGS sequence"/>
</dbReference>
<gene>
    <name evidence="8" type="ORF">NMOB1V02_LOCUS7954</name>
</gene>
<dbReference type="CDD" id="cd05172">
    <property type="entry name" value="PIKKc_DNA-PK"/>
    <property type="match status" value="1"/>
</dbReference>
<feature type="domain" description="PI3K/PI4K catalytic" evidence="6">
    <location>
        <begin position="1441"/>
        <end position="1770"/>
    </location>
</feature>
<evidence type="ECO:0000256" key="5">
    <source>
        <dbReference type="ARBA" id="ARBA00022840"/>
    </source>
</evidence>
<evidence type="ECO:0000313" key="8">
    <source>
        <dbReference type="EMBL" id="CAD7280294.1"/>
    </source>
</evidence>
<feature type="non-terminal residue" evidence="8">
    <location>
        <position position="1"/>
    </location>
</feature>
<dbReference type="Gene3D" id="1.10.1070.11">
    <property type="entry name" value="Phosphatidylinositol 3-/4-kinase, catalytic domain"/>
    <property type="match status" value="1"/>
</dbReference>
<dbReference type="PROSITE" id="PS00916">
    <property type="entry name" value="PI3_4_KINASE_2"/>
    <property type="match status" value="1"/>
</dbReference>
<evidence type="ECO:0000259" key="6">
    <source>
        <dbReference type="PROSITE" id="PS50290"/>
    </source>
</evidence>
<dbReference type="PROSITE" id="PS51190">
    <property type="entry name" value="FATC"/>
    <property type="match status" value="1"/>
</dbReference>
<dbReference type="GO" id="GO:0005524">
    <property type="term" value="F:ATP binding"/>
    <property type="evidence" value="ECO:0007669"/>
    <property type="project" value="UniProtKB-KW"/>
</dbReference>
<keyword evidence="4" id="KW-0418">Kinase</keyword>
<dbReference type="EC" id="2.7.11.1" evidence="1"/>
<dbReference type="PROSITE" id="PS50290">
    <property type="entry name" value="PI3_4_KINASE_3"/>
    <property type="match status" value="1"/>
</dbReference>
<dbReference type="InterPro" id="IPR037706">
    <property type="entry name" value="DNA-PK_dom"/>
</dbReference>
<protein>
    <recommendedName>
        <fullName evidence="1">non-specific serine/threonine protein kinase</fullName>
        <ecNumber evidence="1">2.7.11.1</ecNumber>
    </recommendedName>
</protein>
<evidence type="ECO:0000259" key="7">
    <source>
        <dbReference type="PROSITE" id="PS51190"/>
    </source>
</evidence>
<dbReference type="InterPro" id="IPR036940">
    <property type="entry name" value="PI3/4_kinase_cat_sf"/>
</dbReference>
<proteinExistence type="predicted"/>
<dbReference type="InterPro" id="IPR045581">
    <property type="entry name" value="DNAPKcs_CC5"/>
</dbReference>
<dbReference type="InterPro" id="IPR011009">
    <property type="entry name" value="Kinase-like_dom_sf"/>
</dbReference>
<dbReference type="SUPFAM" id="SSF56112">
    <property type="entry name" value="Protein kinase-like (PK-like)"/>
    <property type="match status" value="1"/>
</dbReference>
<dbReference type="GO" id="GO:0000723">
    <property type="term" value="P:telomere maintenance"/>
    <property type="evidence" value="ECO:0007669"/>
    <property type="project" value="TreeGrafter"/>
</dbReference>
<feature type="domain" description="FATC" evidence="7">
    <location>
        <begin position="1810"/>
        <end position="1842"/>
    </location>
</feature>
<dbReference type="Pfam" id="PF00454">
    <property type="entry name" value="PI3_PI4_kinase"/>
    <property type="match status" value="1"/>
</dbReference>
<dbReference type="EMBL" id="OA884096">
    <property type="protein sequence ID" value="CAD7280294.1"/>
    <property type="molecule type" value="Genomic_DNA"/>
</dbReference>
<dbReference type="GO" id="GO:0004677">
    <property type="term" value="F:DNA-dependent protein kinase activity"/>
    <property type="evidence" value="ECO:0007669"/>
    <property type="project" value="InterPro"/>
</dbReference>
<keyword evidence="2" id="KW-0808">Transferase</keyword>
<dbReference type="InterPro" id="IPR050517">
    <property type="entry name" value="DDR_Repair_Kinase"/>
</dbReference>
<name>A0A7R9BRP4_9CRUS</name>
<dbReference type="SMART" id="SM01343">
    <property type="entry name" value="FATC"/>
    <property type="match status" value="1"/>
</dbReference>
<keyword evidence="5" id="KW-0067">ATP-binding</keyword>
<dbReference type="InterPro" id="IPR003152">
    <property type="entry name" value="FATC_dom"/>
</dbReference>
<dbReference type="Gene3D" id="3.30.1010.10">
    <property type="entry name" value="Phosphatidylinositol 3-kinase Catalytic Subunit, Chain A, domain 4"/>
    <property type="match status" value="1"/>
</dbReference>
<keyword evidence="9" id="KW-1185">Reference proteome</keyword>
<dbReference type="Pfam" id="PF02260">
    <property type="entry name" value="FATC"/>
    <property type="match status" value="1"/>
</dbReference>
<evidence type="ECO:0000256" key="3">
    <source>
        <dbReference type="ARBA" id="ARBA00022741"/>
    </source>
</evidence>
<dbReference type="GO" id="GO:0006303">
    <property type="term" value="P:double-strand break repair via nonhomologous end joining"/>
    <property type="evidence" value="ECO:0007669"/>
    <property type="project" value="InterPro"/>
</dbReference>